<keyword evidence="1" id="KW-0812">Transmembrane</keyword>
<accession>A0ABY6Q885</accession>
<keyword evidence="1" id="KW-1133">Transmembrane helix</keyword>
<reference evidence="2 3" key="1">
    <citation type="submission" date="2019-02" db="EMBL/GenBank/DDBJ databases">
        <title>Halieaceae_genomes.</title>
        <authorList>
            <person name="Li S.-H."/>
        </authorList>
    </citation>
    <scope>NUCLEOTIDE SEQUENCE [LARGE SCALE GENOMIC DNA]</scope>
    <source>
        <strain evidence="2 3">JH123</strain>
    </source>
</reference>
<dbReference type="Proteomes" id="UP001317963">
    <property type="component" value="Chromosome"/>
</dbReference>
<organism evidence="2 3">
    <name type="scientific">Candidatus Paraluminiphilus aquimaris</name>
    <dbReference type="NCBI Taxonomy" id="2518994"/>
    <lineage>
        <taxon>Bacteria</taxon>
        <taxon>Pseudomonadati</taxon>
        <taxon>Pseudomonadota</taxon>
        <taxon>Gammaproteobacteria</taxon>
        <taxon>Cellvibrionales</taxon>
        <taxon>Halieaceae</taxon>
        <taxon>Candidatus Paraluminiphilus</taxon>
    </lineage>
</organism>
<keyword evidence="3" id="KW-1185">Reference proteome</keyword>
<proteinExistence type="predicted"/>
<protein>
    <submittedName>
        <fullName evidence="2">DUF4381 domain-containing protein</fullName>
    </submittedName>
</protein>
<keyword evidence="1" id="KW-0472">Membrane</keyword>
<gene>
    <name evidence="2" type="ORF">E0F26_10440</name>
</gene>
<dbReference type="InterPro" id="IPR025489">
    <property type="entry name" value="DUF4381"/>
</dbReference>
<dbReference type="EMBL" id="CP036501">
    <property type="protein sequence ID" value="UZP75130.1"/>
    <property type="molecule type" value="Genomic_DNA"/>
</dbReference>
<name>A0ABY6Q885_9GAMM</name>
<sequence>MNPEQLLEQLEPLRAPSTIGFFPLAPGWWLVVALVSIAIGLLIFFALRRYQRGAYRRQGLQWLNELETQAADIQMLSRALKATAVKVYDPSGVAGLSGDDWPTFLRRTCTKLDEKALSILSQVHHAEPDHPTSADWHHARLWMKQHEVPRA</sequence>
<evidence type="ECO:0000313" key="3">
    <source>
        <dbReference type="Proteomes" id="UP001317963"/>
    </source>
</evidence>
<feature type="transmembrane region" description="Helical" evidence="1">
    <location>
        <begin position="27"/>
        <end position="47"/>
    </location>
</feature>
<dbReference type="RefSeq" id="WP_279241604.1">
    <property type="nucleotide sequence ID" value="NZ_CP036501.1"/>
</dbReference>
<evidence type="ECO:0000256" key="1">
    <source>
        <dbReference type="SAM" id="Phobius"/>
    </source>
</evidence>
<dbReference type="Pfam" id="PF14316">
    <property type="entry name" value="DUF4381"/>
    <property type="match status" value="1"/>
</dbReference>
<evidence type="ECO:0000313" key="2">
    <source>
        <dbReference type="EMBL" id="UZP75130.1"/>
    </source>
</evidence>